<feature type="domain" description="HTH crp-type" evidence="5">
    <location>
        <begin position="171"/>
        <end position="243"/>
    </location>
</feature>
<dbReference type="CDD" id="cd00038">
    <property type="entry name" value="CAP_ED"/>
    <property type="match status" value="1"/>
</dbReference>
<dbReference type="SUPFAM" id="SSF51206">
    <property type="entry name" value="cAMP-binding domain-like"/>
    <property type="match status" value="1"/>
</dbReference>
<name>A0A315EAU2_9BURK</name>
<dbReference type="GO" id="GO:0003677">
    <property type="term" value="F:DNA binding"/>
    <property type="evidence" value="ECO:0007669"/>
    <property type="project" value="UniProtKB-KW"/>
</dbReference>
<reference evidence="6 7" key="1">
    <citation type="submission" date="2017-04" db="EMBL/GenBank/DDBJ databases">
        <title>Unexpected and diverse lifestyles within the genus Limnohabitans.</title>
        <authorList>
            <person name="Kasalicky V."/>
            <person name="Mehrshad M."/>
            <person name="Andrei S.-A."/>
            <person name="Salcher M."/>
            <person name="Kratochvilova H."/>
            <person name="Simek K."/>
            <person name="Ghai R."/>
        </authorList>
    </citation>
    <scope>NUCLEOTIDE SEQUENCE [LARGE SCALE GENOMIC DNA]</scope>
    <source>
        <strain evidence="6 7">II-B4</strain>
    </source>
</reference>
<dbReference type="SUPFAM" id="SSF46785">
    <property type="entry name" value="Winged helix' DNA-binding domain"/>
    <property type="match status" value="1"/>
</dbReference>
<sequence>MEKIVKAKASQGPFGLVGSSSPQELAQQLLERSPAFNTCSQTVLSALINIGRPKEVTKGEYVCRSGNPVTRVCMLLDGVLEIARIQSDGHRHLVGLALPGDFISFTGMIDGGAHLHDVLARNDALVMEFSAQEFSNLRQQHISLVMACERLLVRRMRLMYDRLAADPAWVLENRLAHMLCMCADLFAKKEAVVATDIDIGLSQTDVADMLGISRQSVNFALKKMETEGLVRLHYSRISVANMTALKQLAES</sequence>
<dbReference type="InterPro" id="IPR014710">
    <property type="entry name" value="RmlC-like_jellyroll"/>
</dbReference>
<dbReference type="InterPro" id="IPR000595">
    <property type="entry name" value="cNMP-bd_dom"/>
</dbReference>
<keyword evidence="2" id="KW-0238">DNA-binding</keyword>
<dbReference type="InterPro" id="IPR036388">
    <property type="entry name" value="WH-like_DNA-bd_sf"/>
</dbReference>
<evidence type="ECO:0000259" key="4">
    <source>
        <dbReference type="PROSITE" id="PS50042"/>
    </source>
</evidence>
<dbReference type="GO" id="GO:0003700">
    <property type="term" value="F:DNA-binding transcription factor activity"/>
    <property type="evidence" value="ECO:0007669"/>
    <property type="project" value="TreeGrafter"/>
</dbReference>
<dbReference type="PROSITE" id="PS51063">
    <property type="entry name" value="HTH_CRP_2"/>
    <property type="match status" value="1"/>
</dbReference>
<keyword evidence="1" id="KW-0805">Transcription regulation</keyword>
<evidence type="ECO:0000256" key="1">
    <source>
        <dbReference type="ARBA" id="ARBA00023015"/>
    </source>
</evidence>
<dbReference type="Proteomes" id="UP000250790">
    <property type="component" value="Unassembled WGS sequence"/>
</dbReference>
<evidence type="ECO:0000313" key="7">
    <source>
        <dbReference type="Proteomes" id="UP000250790"/>
    </source>
</evidence>
<protein>
    <recommendedName>
        <fullName evidence="8">Crp/Fnr family transcriptional regulator</fullName>
    </recommendedName>
</protein>
<dbReference type="InterPro" id="IPR036390">
    <property type="entry name" value="WH_DNA-bd_sf"/>
</dbReference>
<evidence type="ECO:0000259" key="5">
    <source>
        <dbReference type="PROSITE" id="PS51063"/>
    </source>
</evidence>
<dbReference type="InterPro" id="IPR012318">
    <property type="entry name" value="HTH_CRP"/>
</dbReference>
<evidence type="ECO:0000313" key="6">
    <source>
        <dbReference type="EMBL" id="PUE53252.1"/>
    </source>
</evidence>
<dbReference type="GO" id="GO:0005829">
    <property type="term" value="C:cytosol"/>
    <property type="evidence" value="ECO:0007669"/>
    <property type="project" value="TreeGrafter"/>
</dbReference>
<dbReference type="Pfam" id="PF00027">
    <property type="entry name" value="cNMP_binding"/>
    <property type="match status" value="1"/>
</dbReference>
<gene>
    <name evidence="6" type="ORF">B9Z37_09230</name>
</gene>
<dbReference type="Pfam" id="PF13545">
    <property type="entry name" value="HTH_Crp_2"/>
    <property type="match status" value="1"/>
</dbReference>
<proteinExistence type="predicted"/>
<evidence type="ECO:0000256" key="2">
    <source>
        <dbReference type="ARBA" id="ARBA00023125"/>
    </source>
</evidence>
<dbReference type="SMART" id="SM00100">
    <property type="entry name" value="cNMP"/>
    <property type="match status" value="1"/>
</dbReference>
<evidence type="ECO:0000256" key="3">
    <source>
        <dbReference type="ARBA" id="ARBA00023163"/>
    </source>
</evidence>
<dbReference type="InterPro" id="IPR050397">
    <property type="entry name" value="Env_Response_Regulators"/>
</dbReference>
<keyword evidence="3" id="KW-0804">Transcription</keyword>
<accession>A0A315EAU2</accession>
<dbReference type="PROSITE" id="PS50042">
    <property type="entry name" value="CNMP_BINDING_3"/>
    <property type="match status" value="1"/>
</dbReference>
<dbReference type="InterPro" id="IPR018490">
    <property type="entry name" value="cNMP-bd_dom_sf"/>
</dbReference>
<dbReference type="RefSeq" id="WP_108312729.1">
    <property type="nucleotide sequence ID" value="NZ_NESN01000003.1"/>
</dbReference>
<keyword evidence="7" id="KW-1185">Reference proteome</keyword>
<feature type="domain" description="Cyclic nucleotide-binding" evidence="4">
    <location>
        <begin position="35"/>
        <end position="137"/>
    </location>
</feature>
<organism evidence="6 7">
    <name type="scientific">Limnohabitans parvus II-B4</name>
    <dbReference type="NCBI Taxonomy" id="1293052"/>
    <lineage>
        <taxon>Bacteria</taxon>
        <taxon>Pseudomonadati</taxon>
        <taxon>Pseudomonadota</taxon>
        <taxon>Betaproteobacteria</taxon>
        <taxon>Burkholderiales</taxon>
        <taxon>Comamonadaceae</taxon>
        <taxon>Limnohabitans</taxon>
    </lineage>
</organism>
<dbReference type="Gene3D" id="2.60.120.10">
    <property type="entry name" value="Jelly Rolls"/>
    <property type="match status" value="1"/>
</dbReference>
<dbReference type="SMART" id="SM00419">
    <property type="entry name" value="HTH_CRP"/>
    <property type="match status" value="1"/>
</dbReference>
<dbReference type="PANTHER" id="PTHR24567">
    <property type="entry name" value="CRP FAMILY TRANSCRIPTIONAL REGULATORY PROTEIN"/>
    <property type="match status" value="1"/>
</dbReference>
<dbReference type="AlphaFoldDB" id="A0A315EAU2"/>
<dbReference type="OrthoDB" id="8771390at2"/>
<dbReference type="PANTHER" id="PTHR24567:SF26">
    <property type="entry name" value="REGULATORY PROTEIN YEIL"/>
    <property type="match status" value="1"/>
</dbReference>
<dbReference type="Gene3D" id="1.10.10.10">
    <property type="entry name" value="Winged helix-like DNA-binding domain superfamily/Winged helix DNA-binding domain"/>
    <property type="match status" value="1"/>
</dbReference>
<comment type="caution">
    <text evidence="6">The sequence shown here is derived from an EMBL/GenBank/DDBJ whole genome shotgun (WGS) entry which is preliminary data.</text>
</comment>
<evidence type="ECO:0008006" key="8">
    <source>
        <dbReference type="Google" id="ProtNLM"/>
    </source>
</evidence>
<dbReference type="EMBL" id="NESN01000003">
    <property type="protein sequence ID" value="PUE53252.1"/>
    <property type="molecule type" value="Genomic_DNA"/>
</dbReference>